<dbReference type="Pfam" id="PF06172">
    <property type="entry name" value="Cupin_5"/>
    <property type="match status" value="1"/>
</dbReference>
<gene>
    <name evidence="2" type="ORF">MCOR_32545</name>
</gene>
<evidence type="ECO:0000313" key="2">
    <source>
        <dbReference type="EMBL" id="CAC5398159.1"/>
    </source>
</evidence>
<feature type="domain" description="DUF985" evidence="1">
    <location>
        <begin position="7"/>
        <end position="144"/>
    </location>
</feature>
<organism evidence="2 3">
    <name type="scientific">Mytilus coruscus</name>
    <name type="common">Sea mussel</name>
    <dbReference type="NCBI Taxonomy" id="42192"/>
    <lineage>
        <taxon>Eukaryota</taxon>
        <taxon>Metazoa</taxon>
        <taxon>Spiralia</taxon>
        <taxon>Lophotrochozoa</taxon>
        <taxon>Mollusca</taxon>
        <taxon>Bivalvia</taxon>
        <taxon>Autobranchia</taxon>
        <taxon>Pteriomorphia</taxon>
        <taxon>Mytilida</taxon>
        <taxon>Mytiloidea</taxon>
        <taxon>Mytilidae</taxon>
        <taxon>Mytilinae</taxon>
        <taxon>Mytilus</taxon>
    </lineage>
</organism>
<evidence type="ECO:0000259" key="1">
    <source>
        <dbReference type="Pfam" id="PF06172"/>
    </source>
</evidence>
<name>A0A6J8CRV9_MYTCO</name>
<dbReference type="EMBL" id="CACVKT020005831">
    <property type="protein sequence ID" value="CAC5398159.1"/>
    <property type="molecule type" value="Genomic_DNA"/>
</dbReference>
<proteinExistence type="predicted"/>
<keyword evidence="3" id="KW-1185">Reference proteome</keyword>
<dbReference type="SUPFAM" id="SSF51182">
    <property type="entry name" value="RmlC-like cupins"/>
    <property type="match status" value="1"/>
</dbReference>
<sequence length="170" mass="19591">MADNEIQKIVEQFKMVHHPETGYFKEVWRGDRKVTFTQETTHAGKRDVGSSIYSLLINPNFISWHQVRSDEIYNWHAGGTLKVHLIDKDGKHTCTMLGDGVKNPDCVYQSIIPHDTWYAAELTEGSKYVLFGAVVFPGWELKDWTEGNKEQLIAKFPQHKDLFTLLTKPK</sequence>
<dbReference type="PANTHER" id="PTHR33387:SF3">
    <property type="entry name" value="DUF985 DOMAIN-CONTAINING PROTEIN"/>
    <property type="match status" value="1"/>
</dbReference>
<dbReference type="AlphaFoldDB" id="A0A6J8CRV9"/>
<reference evidence="2 3" key="1">
    <citation type="submission" date="2020-06" db="EMBL/GenBank/DDBJ databases">
        <authorList>
            <person name="Li R."/>
            <person name="Bekaert M."/>
        </authorList>
    </citation>
    <scope>NUCLEOTIDE SEQUENCE [LARGE SCALE GENOMIC DNA]</scope>
    <source>
        <strain evidence="3">wild</strain>
    </source>
</reference>
<dbReference type="Gene3D" id="2.60.120.10">
    <property type="entry name" value="Jelly Rolls"/>
    <property type="match status" value="1"/>
</dbReference>
<dbReference type="InterPro" id="IPR011051">
    <property type="entry name" value="RmlC_Cupin_sf"/>
</dbReference>
<dbReference type="InterPro" id="IPR039935">
    <property type="entry name" value="YML079W-like"/>
</dbReference>
<dbReference type="PANTHER" id="PTHR33387">
    <property type="entry name" value="RMLC-LIKE JELLY ROLL FOLD PROTEIN"/>
    <property type="match status" value="1"/>
</dbReference>
<dbReference type="InterPro" id="IPR014710">
    <property type="entry name" value="RmlC-like_jellyroll"/>
</dbReference>
<dbReference type="OrthoDB" id="6614653at2759"/>
<accession>A0A6J8CRV9</accession>
<protein>
    <recommendedName>
        <fullName evidence="1">DUF985 domain-containing protein</fullName>
    </recommendedName>
</protein>
<dbReference type="CDD" id="cd06121">
    <property type="entry name" value="cupin_YML079wp"/>
    <property type="match status" value="1"/>
</dbReference>
<dbReference type="Proteomes" id="UP000507470">
    <property type="component" value="Unassembled WGS sequence"/>
</dbReference>
<dbReference type="InterPro" id="IPR009327">
    <property type="entry name" value="Cupin_DUF985"/>
</dbReference>
<evidence type="ECO:0000313" key="3">
    <source>
        <dbReference type="Proteomes" id="UP000507470"/>
    </source>
</evidence>